<dbReference type="EMBL" id="MPIN01000029">
    <property type="protein sequence ID" value="OJH33721.1"/>
    <property type="molecule type" value="Genomic_DNA"/>
</dbReference>
<reference evidence="3" key="1">
    <citation type="submission" date="2016-11" db="EMBL/GenBank/DDBJ databases">
        <authorList>
            <person name="Shukria A."/>
            <person name="Stevens D.C."/>
        </authorList>
    </citation>
    <scope>NUCLEOTIDE SEQUENCE [LARGE SCALE GENOMIC DNA]</scope>
    <source>
        <strain evidence="3">Cbfe23</strain>
    </source>
</reference>
<reference evidence="2 3" key="2">
    <citation type="submission" date="2016-12" db="EMBL/GenBank/DDBJ databases">
        <title>Draft Genome Sequence of Cystobacter ferrugineus Strain Cbfe23.</title>
        <authorList>
            <person name="Akbar S."/>
            <person name="Dowd S.E."/>
            <person name="Stevens D.C."/>
        </authorList>
    </citation>
    <scope>NUCLEOTIDE SEQUENCE [LARGE SCALE GENOMIC DNA]</scope>
    <source>
        <strain evidence="2 3">Cbfe23</strain>
    </source>
</reference>
<dbReference type="Proteomes" id="UP000182229">
    <property type="component" value="Unassembled WGS sequence"/>
</dbReference>
<evidence type="ECO:0000256" key="1">
    <source>
        <dbReference type="SAM" id="MobiDB-lite"/>
    </source>
</evidence>
<proteinExistence type="predicted"/>
<dbReference type="AlphaFoldDB" id="A0A1L9AUP4"/>
<feature type="region of interest" description="Disordered" evidence="1">
    <location>
        <begin position="42"/>
        <end position="81"/>
    </location>
</feature>
<name>A0A1L9AUP4_9BACT</name>
<dbReference type="RefSeq" id="WP_071905233.1">
    <property type="nucleotide sequence ID" value="NZ_MPIN01000029.1"/>
</dbReference>
<dbReference type="OrthoDB" id="5522515at2"/>
<comment type="caution">
    <text evidence="2">The sequence shown here is derived from an EMBL/GenBank/DDBJ whole genome shotgun (WGS) entry which is preliminary data.</text>
</comment>
<evidence type="ECO:0000313" key="2">
    <source>
        <dbReference type="EMBL" id="OJH33721.1"/>
    </source>
</evidence>
<sequence>MTRSSTSRRWKILVDKDEVAFPDLKDSLEHFAPIIAQQYPPRIQKELAEQDQRRRDVQERKREEEREVEERKERARNSYPE</sequence>
<protein>
    <submittedName>
        <fullName evidence="2">Uncharacterized protein</fullName>
    </submittedName>
</protein>
<accession>A0A1L9AUP4</accession>
<evidence type="ECO:0000313" key="3">
    <source>
        <dbReference type="Proteomes" id="UP000182229"/>
    </source>
</evidence>
<feature type="compositionally biased region" description="Basic and acidic residues" evidence="1">
    <location>
        <begin position="43"/>
        <end position="81"/>
    </location>
</feature>
<organism evidence="2 3">
    <name type="scientific">Cystobacter ferrugineus</name>
    <dbReference type="NCBI Taxonomy" id="83449"/>
    <lineage>
        <taxon>Bacteria</taxon>
        <taxon>Pseudomonadati</taxon>
        <taxon>Myxococcota</taxon>
        <taxon>Myxococcia</taxon>
        <taxon>Myxococcales</taxon>
        <taxon>Cystobacterineae</taxon>
        <taxon>Archangiaceae</taxon>
        <taxon>Cystobacter</taxon>
    </lineage>
</organism>
<keyword evidence="3" id="KW-1185">Reference proteome</keyword>
<gene>
    <name evidence="2" type="ORF">BON30_47185</name>
</gene>